<gene>
    <name evidence="3" type="ORF">EH32_06335</name>
</gene>
<dbReference type="RefSeq" id="WP_051697583.1">
    <property type="nucleotide sequence ID" value="NZ_CP017057.1"/>
</dbReference>
<keyword evidence="4" id="KW-1185">Reference proteome</keyword>
<evidence type="ECO:0000256" key="2">
    <source>
        <dbReference type="SAM" id="Phobius"/>
    </source>
</evidence>
<dbReference type="Pfam" id="PF11335">
    <property type="entry name" value="DUF3137"/>
    <property type="match status" value="1"/>
</dbReference>
<sequence>MRADVNGLMQGELGDWLAGQAEVRFAAKKQAIDRWTWGVALMMPTMAFVWFAPWFDGWRFMLFAAGMMGMSWWGYLPIAKAKRSIKIGINSGIAKSLGITYEHDVEPGAEFAAAKRYGLVPRHDRDSFEDHWHGSLEGHEFGLYEAHLEVRRGSGKNRRWETVFRGVIVRMRFGRDFGSSTLLQRAGRHKTWFGLGGKKNSVDFGGHALAYVDQVHPAFEDVFDLYSDDAVEARVLVHPAYVEHLVALEKAFHGKAVRALFAKGEVIVAVEQRENLFESGSMDPEKDRLLAEETADQFAALARLALSINQNERGRVIANETRPTPLPREDAAQFAKRRAGGGFGRKGL</sequence>
<keyword evidence="2" id="KW-0472">Membrane</keyword>
<feature type="region of interest" description="Disordered" evidence="1">
    <location>
        <begin position="317"/>
        <end position="348"/>
    </location>
</feature>
<name>A0A074N1A9_9SPHN</name>
<dbReference type="Proteomes" id="UP000027866">
    <property type="component" value="Unassembled WGS sequence"/>
</dbReference>
<dbReference type="KEGG" id="elq:Ga0102493_112791"/>
<accession>A0A074N1A9</accession>
<protein>
    <recommendedName>
        <fullName evidence="5">DUF3137 domain-containing protein</fullName>
    </recommendedName>
</protein>
<dbReference type="OrthoDB" id="4960523at2"/>
<keyword evidence="2" id="KW-0812">Transmembrane</keyword>
<dbReference type="EMBL" id="JMIX01000003">
    <property type="protein sequence ID" value="KEO98720.1"/>
    <property type="molecule type" value="Genomic_DNA"/>
</dbReference>
<evidence type="ECO:0000313" key="3">
    <source>
        <dbReference type="EMBL" id="KEO98720.1"/>
    </source>
</evidence>
<feature type="transmembrane region" description="Helical" evidence="2">
    <location>
        <begin position="35"/>
        <end position="52"/>
    </location>
</feature>
<proteinExistence type="predicted"/>
<evidence type="ECO:0008006" key="5">
    <source>
        <dbReference type="Google" id="ProtNLM"/>
    </source>
</evidence>
<keyword evidence="2" id="KW-1133">Transmembrane helix</keyword>
<comment type="caution">
    <text evidence="3">The sequence shown here is derived from an EMBL/GenBank/DDBJ whole genome shotgun (WGS) entry which is preliminary data.</text>
</comment>
<evidence type="ECO:0000256" key="1">
    <source>
        <dbReference type="SAM" id="MobiDB-lite"/>
    </source>
</evidence>
<reference evidence="3 4" key="1">
    <citation type="submission" date="2014-04" db="EMBL/GenBank/DDBJ databases">
        <title>A comprehensive comparison of genomes of Erythrobacter spp. Strains.</title>
        <authorList>
            <person name="Zheng Q."/>
        </authorList>
    </citation>
    <scope>NUCLEOTIDE SEQUENCE [LARGE SCALE GENOMIC DNA]</scope>
    <source>
        <strain evidence="3 4">DSM 8509</strain>
    </source>
</reference>
<organism evidence="3 4">
    <name type="scientific">Erythrobacter litoralis</name>
    <dbReference type="NCBI Taxonomy" id="39960"/>
    <lineage>
        <taxon>Bacteria</taxon>
        <taxon>Pseudomonadati</taxon>
        <taxon>Pseudomonadota</taxon>
        <taxon>Alphaproteobacteria</taxon>
        <taxon>Sphingomonadales</taxon>
        <taxon>Erythrobacteraceae</taxon>
        <taxon>Erythrobacter/Porphyrobacter group</taxon>
        <taxon>Erythrobacter</taxon>
    </lineage>
</organism>
<dbReference type="InterPro" id="IPR021484">
    <property type="entry name" value="DUF3137"/>
</dbReference>
<feature type="transmembrane region" description="Helical" evidence="2">
    <location>
        <begin position="58"/>
        <end position="76"/>
    </location>
</feature>
<dbReference type="PATRIC" id="fig|39960.10.peg.1887"/>
<dbReference type="AlphaFoldDB" id="A0A074N1A9"/>
<evidence type="ECO:0000313" key="4">
    <source>
        <dbReference type="Proteomes" id="UP000027866"/>
    </source>
</evidence>